<feature type="region of interest" description="Disordered" evidence="2">
    <location>
        <begin position="180"/>
        <end position="201"/>
    </location>
</feature>
<accession>A0A388L799</accession>
<dbReference type="Gramene" id="GBG78176">
    <property type="protein sequence ID" value="GBG78176"/>
    <property type="gene ID" value="CBR_g26209"/>
</dbReference>
<name>A0A388L799_CHABU</name>
<gene>
    <name evidence="3" type="ORF">CBR_g26209</name>
</gene>
<protein>
    <submittedName>
        <fullName evidence="3">Uncharacterized protein</fullName>
    </submittedName>
</protein>
<dbReference type="Proteomes" id="UP000265515">
    <property type="component" value="Unassembled WGS sequence"/>
</dbReference>
<proteinExistence type="predicted"/>
<dbReference type="AlphaFoldDB" id="A0A388L799"/>
<feature type="coiled-coil region" evidence="1">
    <location>
        <begin position="2"/>
        <end position="104"/>
    </location>
</feature>
<keyword evidence="4" id="KW-1185">Reference proteome</keyword>
<evidence type="ECO:0000256" key="1">
    <source>
        <dbReference type="SAM" id="Coils"/>
    </source>
</evidence>
<dbReference type="STRING" id="69332.A0A388L799"/>
<sequence length="201" mass="23582">MIKEEEQRKEEWRKERERLESEMAARIDKRMEAVCQSVKVNRKTEGECSTKGEDEITRLKRKNEELKRALRGDSDDGKLRSRSWAGLKKQLEDLRIEVRQWKDEALRPGNKRGSIAMPTPDTNVRALPRPRRTGDKEQENWRSEYRKLQSLRRADFVEVEALKKKKAQAEMEVINLQKQMSELNANEAGRDKMSGGTNLKE</sequence>
<evidence type="ECO:0000313" key="4">
    <source>
        <dbReference type="Proteomes" id="UP000265515"/>
    </source>
</evidence>
<feature type="compositionally biased region" description="Basic and acidic residues" evidence="2">
    <location>
        <begin position="132"/>
        <end position="141"/>
    </location>
</feature>
<reference evidence="3 4" key="1">
    <citation type="journal article" date="2018" name="Cell">
        <title>The Chara Genome: Secondary Complexity and Implications for Plant Terrestrialization.</title>
        <authorList>
            <person name="Nishiyama T."/>
            <person name="Sakayama H."/>
            <person name="Vries J.D."/>
            <person name="Buschmann H."/>
            <person name="Saint-Marcoux D."/>
            <person name="Ullrich K.K."/>
            <person name="Haas F.B."/>
            <person name="Vanderstraeten L."/>
            <person name="Becker D."/>
            <person name="Lang D."/>
            <person name="Vosolsobe S."/>
            <person name="Rombauts S."/>
            <person name="Wilhelmsson P.K.I."/>
            <person name="Janitza P."/>
            <person name="Kern R."/>
            <person name="Heyl A."/>
            <person name="Rumpler F."/>
            <person name="Villalobos L.I.A.C."/>
            <person name="Clay J.M."/>
            <person name="Skokan R."/>
            <person name="Toyoda A."/>
            <person name="Suzuki Y."/>
            <person name="Kagoshima H."/>
            <person name="Schijlen E."/>
            <person name="Tajeshwar N."/>
            <person name="Catarino B."/>
            <person name="Hetherington A.J."/>
            <person name="Saltykova A."/>
            <person name="Bonnot C."/>
            <person name="Breuninger H."/>
            <person name="Symeonidi A."/>
            <person name="Radhakrishnan G.V."/>
            <person name="Van Nieuwerburgh F."/>
            <person name="Deforce D."/>
            <person name="Chang C."/>
            <person name="Karol K.G."/>
            <person name="Hedrich R."/>
            <person name="Ulvskov P."/>
            <person name="Glockner G."/>
            <person name="Delwiche C.F."/>
            <person name="Petrasek J."/>
            <person name="Van de Peer Y."/>
            <person name="Friml J."/>
            <person name="Beilby M."/>
            <person name="Dolan L."/>
            <person name="Kohara Y."/>
            <person name="Sugano S."/>
            <person name="Fujiyama A."/>
            <person name="Delaux P.-M."/>
            <person name="Quint M."/>
            <person name="TheiBen G."/>
            <person name="Hagemann M."/>
            <person name="Harholt J."/>
            <person name="Dunand C."/>
            <person name="Zachgo S."/>
            <person name="Langdale J."/>
            <person name="Maumus F."/>
            <person name="Straeten D.V.D."/>
            <person name="Gould S.B."/>
            <person name="Rensing S.A."/>
        </authorList>
    </citation>
    <scope>NUCLEOTIDE SEQUENCE [LARGE SCALE GENOMIC DNA]</scope>
    <source>
        <strain evidence="3 4">S276</strain>
    </source>
</reference>
<evidence type="ECO:0000256" key="2">
    <source>
        <dbReference type="SAM" id="MobiDB-lite"/>
    </source>
</evidence>
<feature type="compositionally biased region" description="Basic and acidic residues" evidence="2">
    <location>
        <begin position="188"/>
        <end position="201"/>
    </location>
</feature>
<organism evidence="3 4">
    <name type="scientific">Chara braunii</name>
    <name type="common">Braun's stonewort</name>
    <dbReference type="NCBI Taxonomy" id="69332"/>
    <lineage>
        <taxon>Eukaryota</taxon>
        <taxon>Viridiplantae</taxon>
        <taxon>Streptophyta</taxon>
        <taxon>Charophyceae</taxon>
        <taxon>Charales</taxon>
        <taxon>Characeae</taxon>
        <taxon>Chara</taxon>
    </lineage>
</organism>
<feature type="region of interest" description="Disordered" evidence="2">
    <location>
        <begin position="105"/>
        <end position="141"/>
    </location>
</feature>
<dbReference type="EMBL" id="BFEA01000288">
    <property type="protein sequence ID" value="GBG78176.1"/>
    <property type="molecule type" value="Genomic_DNA"/>
</dbReference>
<evidence type="ECO:0000313" key="3">
    <source>
        <dbReference type="EMBL" id="GBG78176.1"/>
    </source>
</evidence>
<comment type="caution">
    <text evidence="3">The sequence shown here is derived from an EMBL/GenBank/DDBJ whole genome shotgun (WGS) entry which is preliminary data.</text>
</comment>
<keyword evidence="1" id="KW-0175">Coiled coil</keyword>